<dbReference type="Proteomes" id="UP001594351">
    <property type="component" value="Unassembled WGS sequence"/>
</dbReference>
<accession>A0ABV6Z3E8</accession>
<evidence type="ECO:0000256" key="1">
    <source>
        <dbReference type="SAM" id="Coils"/>
    </source>
</evidence>
<comment type="caution">
    <text evidence="3">The sequence shown here is derived from an EMBL/GenBank/DDBJ whole genome shotgun (WGS) entry which is preliminary data.</text>
</comment>
<evidence type="ECO:0000313" key="3">
    <source>
        <dbReference type="EMBL" id="MFC1852962.1"/>
    </source>
</evidence>
<organism evidence="3 4">
    <name type="scientific">candidate division CSSED10-310 bacterium</name>
    <dbReference type="NCBI Taxonomy" id="2855610"/>
    <lineage>
        <taxon>Bacteria</taxon>
        <taxon>Bacteria division CSSED10-310</taxon>
    </lineage>
</organism>
<feature type="region of interest" description="Disordered" evidence="2">
    <location>
        <begin position="98"/>
        <end position="117"/>
    </location>
</feature>
<name>A0ABV6Z3E8_UNCC1</name>
<gene>
    <name evidence="3" type="ORF">ACFL27_22415</name>
</gene>
<keyword evidence="4" id="KW-1185">Reference proteome</keyword>
<proteinExistence type="predicted"/>
<sequence>MEKLQHRLENLEKKLTDFEQDITVLRTLVDQDEPSALNKIRYIIEKALYNLSQKNDISWGKGEPTLENMIGPLIKNQIIPKDVATHIRLSLNVLSRLPLPNTTNSKPRPKHNFVYHE</sequence>
<feature type="coiled-coil region" evidence="1">
    <location>
        <begin position="1"/>
        <end position="28"/>
    </location>
</feature>
<dbReference type="EMBL" id="JBHPBY010000396">
    <property type="protein sequence ID" value="MFC1852962.1"/>
    <property type="molecule type" value="Genomic_DNA"/>
</dbReference>
<protein>
    <submittedName>
        <fullName evidence="3">Uncharacterized protein</fullName>
    </submittedName>
</protein>
<evidence type="ECO:0000256" key="2">
    <source>
        <dbReference type="SAM" id="MobiDB-lite"/>
    </source>
</evidence>
<feature type="compositionally biased region" description="Basic residues" evidence="2">
    <location>
        <begin position="107"/>
        <end position="117"/>
    </location>
</feature>
<reference evidence="3 4" key="1">
    <citation type="submission" date="2024-09" db="EMBL/GenBank/DDBJ databases">
        <title>Laminarin stimulates single cell rates of sulfate reduction while oxygen inhibits transcriptomic activity in coastal marine sediment.</title>
        <authorList>
            <person name="Lindsay M."/>
            <person name="Orcutt B."/>
            <person name="Emerson D."/>
            <person name="Stepanauskas R."/>
            <person name="D'Angelo T."/>
        </authorList>
    </citation>
    <scope>NUCLEOTIDE SEQUENCE [LARGE SCALE GENOMIC DNA]</scope>
    <source>
        <strain evidence="3">SAG AM-311-K15</strain>
    </source>
</reference>
<evidence type="ECO:0000313" key="4">
    <source>
        <dbReference type="Proteomes" id="UP001594351"/>
    </source>
</evidence>
<keyword evidence="1" id="KW-0175">Coiled coil</keyword>